<dbReference type="InterPro" id="IPR022789">
    <property type="entry name" value="ParD"/>
</dbReference>
<gene>
    <name evidence="2" type="ORF">PQR00_11495</name>
</gene>
<sequence>MPSKHALCVSLTQRLASFIKAKIVVGLYSTASEVVRAGPRLLQEQSMPSLDNSADGTPPKRQAHPDGRKRAAMRDKR</sequence>
<keyword evidence="3" id="KW-1185">Reference proteome</keyword>
<dbReference type="Proteomes" id="UP001629288">
    <property type="component" value="Unassembled WGS sequence"/>
</dbReference>
<proteinExistence type="predicted"/>
<evidence type="ECO:0000313" key="3">
    <source>
        <dbReference type="Proteomes" id="UP001629288"/>
    </source>
</evidence>
<dbReference type="InterPro" id="IPR038296">
    <property type="entry name" value="ParD_sf"/>
</dbReference>
<dbReference type="EMBL" id="JAQQDH010000003">
    <property type="protein sequence ID" value="MFM0444203.1"/>
    <property type="molecule type" value="Genomic_DNA"/>
</dbReference>
<feature type="region of interest" description="Disordered" evidence="1">
    <location>
        <begin position="39"/>
        <end position="77"/>
    </location>
</feature>
<feature type="compositionally biased region" description="Polar residues" evidence="1">
    <location>
        <begin position="43"/>
        <end position="55"/>
    </location>
</feature>
<reference evidence="2 3" key="1">
    <citation type="journal article" date="2024" name="Chem. Sci.">
        <title>Discovery of megapolipeptins by genome mining of a Burkholderiales bacteria collection.</title>
        <authorList>
            <person name="Paulo B.S."/>
            <person name="Recchia M.J.J."/>
            <person name="Lee S."/>
            <person name="Fergusson C.H."/>
            <person name="Romanowski S.B."/>
            <person name="Hernandez A."/>
            <person name="Krull N."/>
            <person name="Liu D.Y."/>
            <person name="Cavanagh H."/>
            <person name="Bos A."/>
            <person name="Gray C.A."/>
            <person name="Murphy B.T."/>
            <person name="Linington R.G."/>
            <person name="Eustaquio A.S."/>
        </authorList>
    </citation>
    <scope>NUCLEOTIDE SEQUENCE [LARGE SCALE GENOMIC DNA]</scope>
    <source>
        <strain evidence="2 3">RL17-379-BIB-C</strain>
    </source>
</reference>
<organism evidence="2 3">
    <name type="scientific">Paraburkholderia strydomiana</name>
    <dbReference type="NCBI Taxonomy" id="1245417"/>
    <lineage>
        <taxon>Bacteria</taxon>
        <taxon>Pseudomonadati</taxon>
        <taxon>Pseudomonadota</taxon>
        <taxon>Betaproteobacteria</taxon>
        <taxon>Burkholderiales</taxon>
        <taxon>Burkholderiaceae</taxon>
        <taxon>Paraburkholderia</taxon>
    </lineage>
</organism>
<dbReference type="Gene3D" id="6.10.10.120">
    <property type="entry name" value="Antitoxin ParD1-like"/>
    <property type="match status" value="1"/>
</dbReference>
<accession>A0ABW9C1P5</accession>
<name>A0ABW9C1P5_9BURK</name>
<evidence type="ECO:0000313" key="2">
    <source>
        <dbReference type="EMBL" id="MFM0444203.1"/>
    </source>
</evidence>
<evidence type="ECO:0000256" key="1">
    <source>
        <dbReference type="SAM" id="MobiDB-lite"/>
    </source>
</evidence>
<comment type="caution">
    <text evidence="2">The sequence shown here is derived from an EMBL/GenBank/DDBJ whole genome shotgun (WGS) entry which is preliminary data.</text>
</comment>
<dbReference type="Pfam" id="PF03693">
    <property type="entry name" value="ParD_antitoxin"/>
    <property type="match status" value="1"/>
</dbReference>
<feature type="compositionally biased region" description="Basic and acidic residues" evidence="1">
    <location>
        <begin position="63"/>
        <end position="77"/>
    </location>
</feature>
<dbReference type="RefSeq" id="WP_131320993.1">
    <property type="nucleotide sequence ID" value="NZ_JAQQCO010000001.1"/>
</dbReference>
<protein>
    <submittedName>
        <fullName evidence="2">Type II toxin-antitoxin system ParD family antitoxin</fullName>
    </submittedName>
</protein>